<organism evidence="5 6">
    <name type="scientific">Eumeta variegata</name>
    <name type="common">Bagworm moth</name>
    <name type="synonym">Eumeta japonica</name>
    <dbReference type="NCBI Taxonomy" id="151549"/>
    <lineage>
        <taxon>Eukaryota</taxon>
        <taxon>Metazoa</taxon>
        <taxon>Ecdysozoa</taxon>
        <taxon>Arthropoda</taxon>
        <taxon>Hexapoda</taxon>
        <taxon>Insecta</taxon>
        <taxon>Pterygota</taxon>
        <taxon>Neoptera</taxon>
        <taxon>Endopterygota</taxon>
        <taxon>Lepidoptera</taxon>
        <taxon>Glossata</taxon>
        <taxon>Ditrysia</taxon>
        <taxon>Tineoidea</taxon>
        <taxon>Psychidae</taxon>
        <taxon>Oiketicinae</taxon>
        <taxon>Eumeta</taxon>
    </lineage>
</organism>
<comment type="subcellular location">
    <subcellularLocation>
        <location evidence="1">Membrane</location>
    </subcellularLocation>
</comment>
<name>A0A4C1U3C6_EUMVA</name>
<keyword evidence="4" id="KW-1133">Transmembrane helix</keyword>
<comment type="similarity">
    <text evidence="2">Belongs to the CDP-alcohol phosphatidyltransferase class-I family.</text>
</comment>
<keyword evidence="5" id="KW-0808">Transferase</keyword>
<dbReference type="GO" id="GO:0005794">
    <property type="term" value="C:Golgi apparatus"/>
    <property type="evidence" value="ECO:0007669"/>
    <property type="project" value="TreeGrafter"/>
</dbReference>
<dbReference type="GO" id="GO:0005789">
    <property type="term" value="C:endoplasmic reticulum membrane"/>
    <property type="evidence" value="ECO:0007669"/>
    <property type="project" value="TreeGrafter"/>
</dbReference>
<keyword evidence="4" id="KW-0812">Transmembrane</keyword>
<dbReference type="Gene3D" id="1.20.120.1760">
    <property type="match status" value="1"/>
</dbReference>
<sequence>MGEYVPLWVAAPNILTFVGFLLTVLDFVLLSIYDYEFYVASSPVTNLNETEKVRIENGQSDVIPHYVWILLAVFLFVAYTLEFSSSADGIDGKQALRTQTSGPLGELFDHGLDSYSVFFIPVCLYSVFGRADFSLPPIRSYKLRTGKMRSFTECIRPLWSLFAVFGMTTVWVMKSPNNIVEYDPRMVFLLLGTLFSNIACRLIVSQMSNQRCEAVPWIQWPLTFATGLSIFCPHYEIMTLYIFTTLVILAHVHYGTCVKSILDACMQPASDPRICLSATNLYPKIEY</sequence>
<dbReference type="OrthoDB" id="196717at2759"/>
<protein>
    <submittedName>
        <fullName evidence="5">Ethanolaminephosphotransferase 1</fullName>
    </submittedName>
</protein>
<dbReference type="STRING" id="151549.A0A4C1U3C6"/>
<evidence type="ECO:0000313" key="5">
    <source>
        <dbReference type="EMBL" id="GBP20893.1"/>
    </source>
</evidence>
<keyword evidence="3 4" id="KW-0472">Membrane</keyword>
<evidence type="ECO:0000256" key="4">
    <source>
        <dbReference type="SAM" id="Phobius"/>
    </source>
</evidence>
<dbReference type="Proteomes" id="UP000299102">
    <property type="component" value="Unassembled WGS sequence"/>
</dbReference>
<dbReference type="InterPro" id="IPR014472">
    <property type="entry name" value="CHOPT"/>
</dbReference>
<dbReference type="PANTHER" id="PTHR10414">
    <property type="entry name" value="ETHANOLAMINEPHOSPHOTRANSFERASE"/>
    <property type="match status" value="1"/>
</dbReference>
<feature type="transmembrane region" description="Helical" evidence="4">
    <location>
        <begin position="154"/>
        <end position="173"/>
    </location>
</feature>
<dbReference type="EMBL" id="BGZK01000123">
    <property type="protein sequence ID" value="GBP20893.1"/>
    <property type="molecule type" value="Genomic_DNA"/>
</dbReference>
<dbReference type="GO" id="GO:0006646">
    <property type="term" value="P:phosphatidylethanolamine biosynthetic process"/>
    <property type="evidence" value="ECO:0007669"/>
    <property type="project" value="TreeGrafter"/>
</dbReference>
<accession>A0A4C1U3C6</accession>
<gene>
    <name evidence="5" type="primary">SELENOI</name>
    <name evidence="5" type="ORF">EVAR_80712_1</name>
</gene>
<dbReference type="GO" id="GO:0004307">
    <property type="term" value="F:ethanolaminephosphotransferase activity"/>
    <property type="evidence" value="ECO:0007669"/>
    <property type="project" value="TreeGrafter"/>
</dbReference>
<dbReference type="AlphaFoldDB" id="A0A4C1U3C6"/>
<feature type="transmembrane region" description="Helical" evidence="4">
    <location>
        <begin position="115"/>
        <end position="133"/>
    </location>
</feature>
<keyword evidence="6" id="KW-1185">Reference proteome</keyword>
<dbReference type="InterPro" id="IPR043130">
    <property type="entry name" value="CDP-OH_PTrfase_TM_dom"/>
</dbReference>
<evidence type="ECO:0000313" key="6">
    <source>
        <dbReference type="Proteomes" id="UP000299102"/>
    </source>
</evidence>
<reference evidence="5 6" key="1">
    <citation type="journal article" date="2019" name="Commun. Biol.">
        <title>The bagworm genome reveals a unique fibroin gene that provides high tensile strength.</title>
        <authorList>
            <person name="Kono N."/>
            <person name="Nakamura H."/>
            <person name="Ohtoshi R."/>
            <person name="Tomita M."/>
            <person name="Numata K."/>
            <person name="Arakawa K."/>
        </authorList>
    </citation>
    <scope>NUCLEOTIDE SEQUENCE [LARGE SCALE GENOMIC DNA]</scope>
</reference>
<feature type="transmembrane region" description="Helical" evidence="4">
    <location>
        <begin position="62"/>
        <end position="81"/>
    </location>
</feature>
<evidence type="ECO:0000256" key="1">
    <source>
        <dbReference type="ARBA" id="ARBA00004370"/>
    </source>
</evidence>
<proteinExistence type="inferred from homology"/>
<feature type="transmembrane region" description="Helical" evidence="4">
    <location>
        <begin position="185"/>
        <end position="204"/>
    </location>
</feature>
<feature type="transmembrane region" description="Helical" evidence="4">
    <location>
        <begin position="14"/>
        <end position="33"/>
    </location>
</feature>
<comment type="caution">
    <text evidence="5">The sequence shown here is derived from an EMBL/GenBank/DDBJ whole genome shotgun (WGS) entry which is preliminary data.</text>
</comment>
<evidence type="ECO:0000256" key="2">
    <source>
        <dbReference type="ARBA" id="ARBA00010441"/>
    </source>
</evidence>
<evidence type="ECO:0000256" key="3">
    <source>
        <dbReference type="ARBA" id="ARBA00023136"/>
    </source>
</evidence>
<dbReference type="PANTHER" id="PTHR10414:SF71">
    <property type="entry name" value="FI05338P"/>
    <property type="match status" value="1"/>
</dbReference>